<name>A0A917YIC7_9RHOB</name>
<dbReference type="AlphaFoldDB" id="A0A917YIC7"/>
<keyword evidence="3" id="KW-1185">Reference proteome</keyword>
<evidence type="ECO:0000313" key="2">
    <source>
        <dbReference type="EMBL" id="GGO27987.1"/>
    </source>
</evidence>
<dbReference type="InterPro" id="IPR017592">
    <property type="entry name" value="Pilus_assmbl_Flp-typ_CpaB"/>
</dbReference>
<dbReference type="InterPro" id="IPR013974">
    <property type="entry name" value="SAF"/>
</dbReference>
<dbReference type="InterPro" id="IPR031571">
    <property type="entry name" value="RcpC_dom"/>
</dbReference>
<protein>
    <submittedName>
        <fullName evidence="2">Flp pilus assembly protein CpaB</fullName>
    </submittedName>
</protein>
<proteinExistence type="predicted"/>
<organism evidence="2 3">
    <name type="scientific">Gemmobacter aquaticus</name>
    <dbReference type="NCBI Taxonomy" id="490185"/>
    <lineage>
        <taxon>Bacteria</taxon>
        <taxon>Pseudomonadati</taxon>
        <taxon>Pseudomonadota</taxon>
        <taxon>Alphaproteobacteria</taxon>
        <taxon>Rhodobacterales</taxon>
        <taxon>Paracoccaceae</taxon>
        <taxon>Gemmobacter</taxon>
    </lineage>
</organism>
<accession>A0A917YIC7</accession>
<evidence type="ECO:0000313" key="3">
    <source>
        <dbReference type="Proteomes" id="UP000598196"/>
    </source>
</evidence>
<dbReference type="Pfam" id="PF08666">
    <property type="entry name" value="SAF"/>
    <property type="match status" value="1"/>
</dbReference>
<comment type="caution">
    <text evidence="2">The sequence shown here is derived from an EMBL/GenBank/DDBJ whole genome shotgun (WGS) entry which is preliminary data.</text>
</comment>
<gene>
    <name evidence="2" type="ORF">GCM10010991_10330</name>
</gene>
<feature type="domain" description="SAF" evidence="1">
    <location>
        <begin position="48"/>
        <end position="116"/>
    </location>
</feature>
<dbReference type="Proteomes" id="UP000598196">
    <property type="component" value="Unassembled WGS sequence"/>
</dbReference>
<dbReference type="NCBIfam" id="TIGR03177">
    <property type="entry name" value="pilus_cpaB"/>
    <property type="match status" value="1"/>
</dbReference>
<dbReference type="CDD" id="cd11614">
    <property type="entry name" value="SAF_CpaB_FlgA_like"/>
    <property type="match status" value="1"/>
</dbReference>
<dbReference type="OrthoDB" id="163768at2"/>
<sequence length="288" mass="31266">MRTVFLGVLALGIALAGFAVYMAQNFIGQTQAQLEKEQAMRQRIGALVEVYVVNKPVNYGDTITPDDVQLVYWQKNALPEGAFTPEAPLFAEGEKAPRYVLRQMEQFEPILATKVTAPGETTGLTSMLKPGQRAFTIQFDDASGASRMLQPTNRVDIYWTGTAPNGQQKTMLIESSVEVIAVDRPPAKDQKATGLDNSLPKAMTVAASQEQVARLAQAQASGDLSVSLVAKDDQNTAGPASLEVDTTIFGAEEVVVEAPEQKRCFRKVRKGTEVLEEEIPCLAESDTN</sequence>
<dbReference type="Pfam" id="PF16976">
    <property type="entry name" value="RcpC"/>
    <property type="match status" value="1"/>
</dbReference>
<dbReference type="EMBL" id="BMLP01000001">
    <property type="protein sequence ID" value="GGO27987.1"/>
    <property type="molecule type" value="Genomic_DNA"/>
</dbReference>
<evidence type="ECO:0000259" key="1">
    <source>
        <dbReference type="SMART" id="SM00858"/>
    </source>
</evidence>
<reference evidence="2 3" key="1">
    <citation type="journal article" date="2014" name="Int. J. Syst. Evol. Microbiol.">
        <title>Complete genome sequence of Corynebacterium casei LMG S-19264T (=DSM 44701T), isolated from a smear-ripened cheese.</title>
        <authorList>
            <consortium name="US DOE Joint Genome Institute (JGI-PGF)"/>
            <person name="Walter F."/>
            <person name="Albersmeier A."/>
            <person name="Kalinowski J."/>
            <person name="Ruckert C."/>
        </authorList>
    </citation>
    <scope>NUCLEOTIDE SEQUENCE [LARGE SCALE GENOMIC DNA]</scope>
    <source>
        <strain evidence="2 3">CGMCC 1.7029</strain>
    </source>
</reference>
<dbReference type="SMART" id="SM00858">
    <property type="entry name" value="SAF"/>
    <property type="match status" value="1"/>
</dbReference>
<dbReference type="RefSeq" id="WP_146285225.1">
    <property type="nucleotide sequence ID" value="NZ_BMLP01000001.1"/>
</dbReference>